<protein>
    <recommendedName>
        <fullName evidence="3">DNA primase</fullName>
    </recommendedName>
</protein>
<proteinExistence type="predicted"/>
<organism evidence="1 2">
    <name type="scientific">Maribacter algarum</name>
    <name type="common">ex Zhang et al. 2020</name>
    <dbReference type="NCBI Taxonomy" id="2578118"/>
    <lineage>
        <taxon>Bacteria</taxon>
        <taxon>Pseudomonadati</taxon>
        <taxon>Bacteroidota</taxon>
        <taxon>Flavobacteriia</taxon>
        <taxon>Flavobacteriales</taxon>
        <taxon>Flavobacteriaceae</taxon>
        <taxon>Maribacter</taxon>
    </lineage>
</organism>
<dbReference type="RefSeq" id="WP_138657518.1">
    <property type="nucleotide sequence ID" value="NZ_VATY01000001.1"/>
</dbReference>
<keyword evidence="2" id="KW-1185">Reference proteome</keyword>
<evidence type="ECO:0000313" key="2">
    <source>
        <dbReference type="Proteomes" id="UP000310314"/>
    </source>
</evidence>
<sequence length="88" mass="10143">MKRVIVDFKKLSNAILDLLVMKYPDGFGDNDIISFKNQHNETIECVEVRTEDTIYLVKVSKRLVGAMEDINGDDEVHDEEMDIEPIED</sequence>
<accession>A0A5S3PWY6</accession>
<comment type="caution">
    <text evidence="1">The sequence shown here is derived from an EMBL/GenBank/DDBJ whole genome shotgun (WGS) entry which is preliminary data.</text>
</comment>
<evidence type="ECO:0008006" key="3">
    <source>
        <dbReference type="Google" id="ProtNLM"/>
    </source>
</evidence>
<evidence type="ECO:0000313" key="1">
    <source>
        <dbReference type="EMBL" id="TMM59529.1"/>
    </source>
</evidence>
<name>A0A5S3PWY6_9FLAO</name>
<dbReference type="Proteomes" id="UP000310314">
    <property type="component" value="Unassembled WGS sequence"/>
</dbReference>
<dbReference type="OrthoDB" id="1122172at2"/>
<gene>
    <name evidence="1" type="ORF">FEE95_00075</name>
</gene>
<dbReference type="AlphaFoldDB" id="A0A5S3PWY6"/>
<dbReference type="EMBL" id="VATY01000001">
    <property type="protein sequence ID" value="TMM59529.1"/>
    <property type="molecule type" value="Genomic_DNA"/>
</dbReference>
<reference evidence="1 2" key="1">
    <citation type="submission" date="2019-05" db="EMBL/GenBank/DDBJ databases">
        <authorList>
            <person name="Zhang J.-Y."/>
            <person name="Feg X."/>
            <person name="Du Z.-J."/>
        </authorList>
    </citation>
    <scope>NUCLEOTIDE SEQUENCE [LARGE SCALE GENOMIC DNA]</scope>
    <source>
        <strain evidence="1 2">RZ26</strain>
    </source>
</reference>